<dbReference type="SUPFAM" id="SSF47113">
    <property type="entry name" value="Histone-fold"/>
    <property type="match status" value="1"/>
</dbReference>
<dbReference type="PRINTS" id="PR00620">
    <property type="entry name" value="HISTONEH2A"/>
</dbReference>
<feature type="compositionally biased region" description="Basic and acidic residues" evidence="1">
    <location>
        <begin position="193"/>
        <end position="203"/>
    </location>
</feature>
<organism evidence="2 3">
    <name type="scientific">Gymnopilus dilepis</name>
    <dbReference type="NCBI Taxonomy" id="231916"/>
    <lineage>
        <taxon>Eukaryota</taxon>
        <taxon>Fungi</taxon>
        <taxon>Dikarya</taxon>
        <taxon>Basidiomycota</taxon>
        <taxon>Agaricomycotina</taxon>
        <taxon>Agaricomycetes</taxon>
        <taxon>Agaricomycetidae</taxon>
        <taxon>Agaricales</taxon>
        <taxon>Agaricineae</taxon>
        <taxon>Hymenogastraceae</taxon>
        <taxon>Gymnopilus</taxon>
    </lineage>
</organism>
<comment type="caution">
    <text evidence="2">The sequence shown here is derived from an EMBL/GenBank/DDBJ whole genome shotgun (WGS) entry which is preliminary data.</text>
</comment>
<dbReference type="AlphaFoldDB" id="A0A409X8N1"/>
<dbReference type="STRING" id="231916.A0A409X8N1"/>
<evidence type="ECO:0000313" key="2">
    <source>
        <dbReference type="EMBL" id="PPQ87139.1"/>
    </source>
</evidence>
<feature type="region of interest" description="Disordered" evidence="1">
    <location>
        <begin position="184"/>
        <end position="204"/>
    </location>
</feature>
<sequence length="244" mass="26741">MEMHSVPRLNRRPLCPPTEADIQQDNWLSKCADAAGTAVTFARLKCPQGSPPSLECIVPCWKPTTKEFYPAAKVRLREILILGLEDGERTTGNRDQVCPTIYNPGRRKERLSRLFSSGPPSARLASHSQVSRTTSVSGLLHPKVLILAVPWDAPVKSSVVTLRRARKRFVDYSFLNLNPYHAPPARCKSGKSSGDKAGGDSKTHSRLAMASLQFPVGRVQHLLKKGNHSQRVGVGAPGASRYAL</sequence>
<dbReference type="GO" id="GO:0046982">
    <property type="term" value="F:protein heterodimerization activity"/>
    <property type="evidence" value="ECO:0007669"/>
    <property type="project" value="InterPro"/>
</dbReference>
<accession>A0A409X8N1</accession>
<dbReference type="GO" id="GO:0003677">
    <property type="term" value="F:DNA binding"/>
    <property type="evidence" value="ECO:0007669"/>
    <property type="project" value="InterPro"/>
</dbReference>
<dbReference type="Proteomes" id="UP000284706">
    <property type="component" value="Unassembled WGS sequence"/>
</dbReference>
<gene>
    <name evidence="2" type="ORF">CVT26_008712</name>
</gene>
<dbReference type="EMBL" id="NHYE01003935">
    <property type="protein sequence ID" value="PPQ87139.1"/>
    <property type="molecule type" value="Genomic_DNA"/>
</dbReference>
<dbReference type="InterPro" id="IPR009072">
    <property type="entry name" value="Histone-fold"/>
</dbReference>
<dbReference type="InterPro" id="IPR002119">
    <property type="entry name" value="Histone_H2A"/>
</dbReference>
<dbReference type="Gene3D" id="1.10.20.10">
    <property type="entry name" value="Histone, subunit A"/>
    <property type="match status" value="1"/>
</dbReference>
<dbReference type="InParanoid" id="A0A409X8N1"/>
<evidence type="ECO:0000256" key="1">
    <source>
        <dbReference type="SAM" id="MobiDB-lite"/>
    </source>
</evidence>
<name>A0A409X8N1_9AGAR</name>
<feature type="region of interest" description="Disordered" evidence="1">
    <location>
        <begin position="225"/>
        <end position="244"/>
    </location>
</feature>
<evidence type="ECO:0000313" key="3">
    <source>
        <dbReference type="Proteomes" id="UP000284706"/>
    </source>
</evidence>
<keyword evidence="3" id="KW-1185">Reference proteome</keyword>
<proteinExistence type="predicted"/>
<dbReference type="GO" id="GO:0000786">
    <property type="term" value="C:nucleosome"/>
    <property type="evidence" value="ECO:0007669"/>
    <property type="project" value="InterPro"/>
</dbReference>
<protein>
    <submittedName>
        <fullName evidence="2">Uncharacterized protein</fullName>
    </submittedName>
</protein>
<reference evidence="2 3" key="1">
    <citation type="journal article" date="2018" name="Evol. Lett.">
        <title>Horizontal gene cluster transfer increased hallucinogenic mushroom diversity.</title>
        <authorList>
            <person name="Reynolds H.T."/>
            <person name="Vijayakumar V."/>
            <person name="Gluck-Thaler E."/>
            <person name="Korotkin H.B."/>
            <person name="Matheny P.B."/>
            <person name="Slot J.C."/>
        </authorList>
    </citation>
    <scope>NUCLEOTIDE SEQUENCE [LARGE SCALE GENOMIC DNA]</scope>
    <source>
        <strain evidence="2 3">SRW20</strain>
    </source>
</reference>
<dbReference type="GO" id="GO:0030527">
    <property type="term" value="F:structural constituent of chromatin"/>
    <property type="evidence" value="ECO:0007669"/>
    <property type="project" value="InterPro"/>
</dbReference>